<evidence type="ECO:0000256" key="1">
    <source>
        <dbReference type="ARBA" id="ARBA00001946"/>
    </source>
</evidence>
<organism evidence="5 6">
    <name type="scientific">Afipia carboxidovorans (strain ATCC 49405 / DSM 1227 / KCTC 32145 / OM5)</name>
    <name type="common">Oligotropha carboxidovorans</name>
    <dbReference type="NCBI Taxonomy" id="504832"/>
    <lineage>
        <taxon>Bacteria</taxon>
        <taxon>Pseudomonadati</taxon>
        <taxon>Pseudomonadota</taxon>
        <taxon>Alphaproteobacteria</taxon>
        <taxon>Hyphomicrobiales</taxon>
        <taxon>Nitrobacteraceae</taxon>
        <taxon>Afipia</taxon>
    </lineage>
</organism>
<evidence type="ECO:0000256" key="3">
    <source>
        <dbReference type="RuleBase" id="RU003476"/>
    </source>
</evidence>
<dbReference type="InterPro" id="IPR015797">
    <property type="entry name" value="NUDIX_hydrolase-like_dom_sf"/>
</dbReference>
<dbReference type="GO" id="GO:0016787">
    <property type="term" value="F:hydrolase activity"/>
    <property type="evidence" value="ECO:0007669"/>
    <property type="project" value="UniProtKB-KW"/>
</dbReference>
<dbReference type="PATRIC" id="fig|504832.7.peg.1229"/>
<proteinExistence type="inferred from homology"/>
<dbReference type="InterPro" id="IPR020084">
    <property type="entry name" value="NUDIX_hydrolase_CS"/>
</dbReference>
<dbReference type="HOGENOM" id="CLU_037162_20_2_5"/>
<dbReference type="PROSITE" id="PS00893">
    <property type="entry name" value="NUDIX_BOX"/>
    <property type="match status" value="1"/>
</dbReference>
<dbReference type="InterPro" id="IPR020476">
    <property type="entry name" value="Nudix_hydrolase"/>
</dbReference>
<dbReference type="PRINTS" id="PR00502">
    <property type="entry name" value="NUDIXFAMILY"/>
</dbReference>
<dbReference type="InterPro" id="IPR000086">
    <property type="entry name" value="NUDIX_hydrolase_dom"/>
</dbReference>
<feature type="domain" description="Nudix hydrolase" evidence="4">
    <location>
        <begin position="8"/>
        <end position="137"/>
    </location>
</feature>
<reference evidence="5 6" key="1">
    <citation type="journal article" date="2011" name="J. Bacteriol.">
        <title>Complete genome sequences of the chemolithoautotrophic Oligotropha carboxidovorans strains OM4 and OM5.</title>
        <authorList>
            <person name="Volland S."/>
            <person name="Rachinger M."/>
            <person name="Strittmatter A."/>
            <person name="Daniel R."/>
            <person name="Gottschalk G."/>
            <person name="Meyer O."/>
        </authorList>
    </citation>
    <scope>NUCLEOTIDE SEQUENCE [LARGE SCALE GENOMIC DNA]</scope>
    <source>
        <strain evidence="6">ATCC 49405 / DSM 1227 / KCTC 32145 / OM5</strain>
    </source>
</reference>
<dbReference type="AlphaFoldDB" id="B6JFL9"/>
<keyword evidence="2 3" id="KW-0378">Hydrolase</keyword>
<dbReference type="PANTHER" id="PTHR43736:SF1">
    <property type="entry name" value="DIHYDRONEOPTERIN TRIPHOSPHATE DIPHOSPHATASE"/>
    <property type="match status" value="1"/>
</dbReference>
<sequence>MNDTLAARPQIAVSAGIFRDGKILLTRRNRNPARGIYTFPGGRVEFGESLTEAVAREVMEETGLTIEVVGLAGYREALPLRTGAGRHFIILPFAARWVSGEINLNDELDDAKWLTSGQLGNLPVTEGLRDVMLSVERILAATP</sequence>
<accession>B6JFL9</accession>
<gene>
    <name evidence="5" type="ordered locus">OCA5_c11540</name>
</gene>
<dbReference type="OrthoDB" id="9761969at2"/>
<dbReference type="RefSeq" id="WP_012564062.1">
    <property type="nucleotide sequence ID" value="NC_011386.1"/>
</dbReference>
<protein>
    <submittedName>
        <fullName evidence="5">NUDIX hydrolase family protein</fullName>
    </submittedName>
</protein>
<dbReference type="Pfam" id="PF00293">
    <property type="entry name" value="NUDIX"/>
    <property type="match status" value="1"/>
</dbReference>
<dbReference type="Gene3D" id="3.90.79.10">
    <property type="entry name" value="Nucleoside Triphosphate Pyrophosphohydrolase"/>
    <property type="match status" value="1"/>
</dbReference>
<keyword evidence="6" id="KW-1185">Reference proteome</keyword>
<dbReference type="STRING" id="504832.OCA5_c11540"/>
<dbReference type="SUPFAM" id="SSF55811">
    <property type="entry name" value="Nudix"/>
    <property type="match status" value="1"/>
</dbReference>
<evidence type="ECO:0000313" key="6">
    <source>
        <dbReference type="Proteomes" id="UP000007730"/>
    </source>
</evidence>
<comment type="similarity">
    <text evidence="3">Belongs to the Nudix hydrolase family.</text>
</comment>
<comment type="cofactor">
    <cofactor evidence="1">
        <name>Mg(2+)</name>
        <dbReference type="ChEBI" id="CHEBI:18420"/>
    </cofactor>
</comment>
<dbReference type="KEGG" id="oca:OCAR_6928"/>
<dbReference type="eggNOG" id="COG1051">
    <property type="taxonomic scope" value="Bacteria"/>
</dbReference>
<evidence type="ECO:0000259" key="4">
    <source>
        <dbReference type="PROSITE" id="PS51462"/>
    </source>
</evidence>
<dbReference type="PANTHER" id="PTHR43736">
    <property type="entry name" value="ADP-RIBOSE PYROPHOSPHATASE"/>
    <property type="match status" value="1"/>
</dbReference>
<dbReference type="EMBL" id="CP002826">
    <property type="protein sequence ID" value="AEI05873.1"/>
    <property type="molecule type" value="Genomic_DNA"/>
</dbReference>
<name>B6JFL9_AFIC5</name>
<dbReference type="KEGG" id="ocg:OCA5_c11540"/>
<dbReference type="Proteomes" id="UP000007730">
    <property type="component" value="Chromosome"/>
</dbReference>
<dbReference type="CDD" id="cd04673">
    <property type="entry name" value="NUDIX_ADPRase"/>
    <property type="match status" value="1"/>
</dbReference>
<evidence type="ECO:0000313" key="5">
    <source>
        <dbReference type="EMBL" id="AEI05873.1"/>
    </source>
</evidence>
<evidence type="ECO:0000256" key="2">
    <source>
        <dbReference type="ARBA" id="ARBA00022801"/>
    </source>
</evidence>
<dbReference type="PROSITE" id="PS51462">
    <property type="entry name" value="NUDIX"/>
    <property type="match status" value="1"/>
</dbReference>